<reference evidence="2" key="1">
    <citation type="submission" date="2020-10" db="EMBL/GenBank/DDBJ databases">
        <authorList>
            <person name="Gilroy R."/>
        </authorList>
    </citation>
    <scope>NUCLEOTIDE SEQUENCE</scope>
    <source>
        <strain evidence="2">G3-3990</strain>
    </source>
</reference>
<accession>A0A9D9HRM9</accession>
<dbReference type="AlphaFoldDB" id="A0A9D9HRM9"/>
<evidence type="ECO:0000256" key="1">
    <source>
        <dbReference type="SAM" id="SignalP"/>
    </source>
</evidence>
<name>A0A9D9HRM9_9BACT</name>
<organism evidence="2 3">
    <name type="scientific">Candidatus Gallipaludibacter merdavium</name>
    <dbReference type="NCBI Taxonomy" id="2840839"/>
    <lineage>
        <taxon>Bacteria</taxon>
        <taxon>Pseudomonadati</taxon>
        <taxon>Bacteroidota</taxon>
        <taxon>Bacteroidia</taxon>
        <taxon>Bacteroidales</taxon>
        <taxon>Candidatus Gallipaludibacter</taxon>
    </lineage>
</organism>
<dbReference type="EMBL" id="JADIMG010000008">
    <property type="protein sequence ID" value="MBO8458962.1"/>
    <property type="molecule type" value="Genomic_DNA"/>
</dbReference>
<keyword evidence="1" id="KW-0732">Signal</keyword>
<feature type="signal peptide" evidence="1">
    <location>
        <begin position="1"/>
        <end position="26"/>
    </location>
</feature>
<evidence type="ECO:0000313" key="3">
    <source>
        <dbReference type="Proteomes" id="UP000823641"/>
    </source>
</evidence>
<dbReference type="Proteomes" id="UP000823641">
    <property type="component" value="Unassembled WGS sequence"/>
</dbReference>
<feature type="chain" id="PRO_5038868150" evidence="1">
    <location>
        <begin position="27"/>
        <end position="167"/>
    </location>
</feature>
<gene>
    <name evidence="2" type="ORF">IAA73_01300</name>
</gene>
<sequence length="167" mass="18591">MKRKVLLLFISLAVLLFLVPVSKANAQLYNPYYSMYYGYGYMPLATGYYVGQIYGGFPHGTGYVYYYDMNFGWIAYQGGFYGGVAHGNGQCICSAGYIAGVWDRGNFVRQINVSQTQIQQSYNDIMRQSQAYAPHNSNTITLPPGTEIEQISSSSELGSKLLGKMSK</sequence>
<evidence type="ECO:0000313" key="2">
    <source>
        <dbReference type="EMBL" id="MBO8458962.1"/>
    </source>
</evidence>
<proteinExistence type="predicted"/>
<comment type="caution">
    <text evidence="2">The sequence shown here is derived from an EMBL/GenBank/DDBJ whole genome shotgun (WGS) entry which is preliminary data.</text>
</comment>
<reference evidence="2" key="2">
    <citation type="journal article" date="2021" name="PeerJ">
        <title>Extensive microbial diversity within the chicken gut microbiome revealed by metagenomics and culture.</title>
        <authorList>
            <person name="Gilroy R."/>
            <person name="Ravi A."/>
            <person name="Getino M."/>
            <person name="Pursley I."/>
            <person name="Horton D.L."/>
            <person name="Alikhan N.F."/>
            <person name="Baker D."/>
            <person name="Gharbi K."/>
            <person name="Hall N."/>
            <person name="Watson M."/>
            <person name="Adriaenssens E.M."/>
            <person name="Foster-Nyarko E."/>
            <person name="Jarju S."/>
            <person name="Secka A."/>
            <person name="Antonio M."/>
            <person name="Oren A."/>
            <person name="Chaudhuri R.R."/>
            <person name="La Ragione R."/>
            <person name="Hildebrand F."/>
            <person name="Pallen M.J."/>
        </authorList>
    </citation>
    <scope>NUCLEOTIDE SEQUENCE</scope>
    <source>
        <strain evidence="2">G3-3990</strain>
    </source>
</reference>
<protein>
    <submittedName>
        <fullName evidence="2">Uncharacterized protein</fullName>
    </submittedName>
</protein>